<keyword evidence="1" id="KW-0812">Transmembrane</keyword>
<dbReference type="EMBL" id="JAGQLH010000040">
    <property type="protein sequence ID" value="MCA9385726.1"/>
    <property type="molecule type" value="Genomic_DNA"/>
</dbReference>
<feature type="transmembrane region" description="Helical" evidence="1">
    <location>
        <begin position="344"/>
        <end position="361"/>
    </location>
</feature>
<evidence type="ECO:0000313" key="3">
    <source>
        <dbReference type="Proteomes" id="UP000754563"/>
    </source>
</evidence>
<dbReference type="Proteomes" id="UP000754563">
    <property type="component" value="Unassembled WGS sequence"/>
</dbReference>
<feature type="transmembrane region" description="Helical" evidence="1">
    <location>
        <begin position="282"/>
        <end position="301"/>
    </location>
</feature>
<feature type="transmembrane region" description="Helical" evidence="1">
    <location>
        <begin position="47"/>
        <end position="67"/>
    </location>
</feature>
<dbReference type="Pfam" id="PF07690">
    <property type="entry name" value="MFS_1"/>
    <property type="match status" value="1"/>
</dbReference>
<feature type="transmembrane region" description="Helical" evidence="1">
    <location>
        <begin position="20"/>
        <end position="41"/>
    </location>
</feature>
<dbReference type="InterPro" id="IPR053160">
    <property type="entry name" value="MFS_DHA3_Transporter"/>
</dbReference>
<gene>
    <name evidence="2" type="ORF">KC717_03700</name>
</gene>
<feature type="transmembrane region" description="Helical" evidence="1">
    <location>
        <begin position="79"/>
        <end position="97"/>
    </location>
</feature>
<accession>A0A955L8M1</accession>
<protein>
    <submittedName>
        <fullName evidence="2">MFS transporter</fullName>
    </submittedName>
</protein>
<dbReference type="Gene3D" id="1.20.1250.20">
    <property type="entry name" value="MFS general substrate transporter like domains"/>
    <property type="match status" value="1"/>
</dbReference>
<feature type="transmembrane region" description="Helical" evidence="1">
    <location>
        <begin position="147"/>
        <end position="166"/>
    </location>
</feature>
<feature type="transmembrane region" description="Helical" evidence="1">
    <location>
        <begin position="172"/>
        <end position="189"/>
    </location>
</feature>
<dbReference type="PANTHER" id="PTHR23530">
    <property type="entry name" value="TRANSPORT PROTEIN-RELATED"/>
    <property type="match status" value="1"/>
</dbReference>
<feature type="transmembrane region" description="Helical" evidence="1">
    <location>
        <begin position="220"/>
        <end position="237"/>
    </location>
</feature>
<dbReference type="InterPro" id="IPR036259">
    <property type="entry name" value="MFS_trans_sf"/>
</dbReference>
<proteinExistence type="predicted"/>
<dbReference type="CDD" id="cd06174">
    <property type="entry name" value="MFS"/>
    <property type="match status" value="1"/>
</dbReference>
<feature type="transmembrane region" description="Helical" evidence="1">
    <location>
        <begin position="373"/>
        <end position="391"/>
    </location>
</feature>
<feature type="transmembrane region" description="Helical" evidence="1">
    <location>
        <begin position="103"/>
        <end position="126"/>
    </location>
</feature>
<reference evidence="2" key="1">
    <citation type="submission" date="2020-04" db="EMBL/GenBank/DDBJ databases">
        <authorList>
            <person name="Zhang T."/>
        </authorList>
    </citation>
    <scope>NUCLEOTIDE SEQUENCE</scope>
    <source>
        <strain evidence="2">HKST-UBA11</strain>
    </source>
</reference>
<dbReference type="InterPro" id="IPR011701">
    <property type="entry name" value="MFS"/>
</dbReference>
<reference evidence="2" key="2">
    <citation type="journal article" date="2021" name="Microbiome">
        <title>Successional dynamics and alternative stable states in a saline activated sludge microbial community over 9 years.</title>
        <authorList>
            <person name="Wang Y."/>
            <person name="Ye J."/>
            <person name="Ju F."/>
            <person name="Liu L."/>
            <person name="Boyd J.A."/>
            <person name="Deng Y."/>
            <person name="Parks D.H."/>
            <person name="Jiang X."/>
            <person name="Yin X."/>
            <person name="Woodcroft B.J."/>
            <person name="Tyson G.W."/>
            <person name="Hugenholtz P."/>
            <person name="Polz M.F."/>
            <person name="Zhang T."/>
        </authorList>
    </citation>
    <scope>NUCLEOTIDE SEQUENCE</scope>
    <source>
        <strain evidence="2">HKST-UBA11</strain>
    </source>
</reference>
<evidence type="ECO:0000256" key="1">
    <source>
        <dbReference type="SAM" id="Phobius"/>
    </source>
</evidence>
<keyword evidence="1" id="KW-1133">Transmembrane helix</keyword>
<dbReference type="GO" id="GO:0022857">
    <property type="term" value="F:transmembrane transporter activity"/>
    <property type="evidence" value="ECO:0007669"/>
    <property type="project" value="InterPro"/>
</dbReference>
<dbReference type="AlphaFoldDB" id="A0A955L8M1"/>
<comment type="caution">
    <text evidence="2">The sequence shown here is derived from an EMBL/GenBank/DDBJ whole genome shotgun (WGS) entry which is preliminary data.</text>
</comment>
<name>A0A955L8M1_9BACT</name>
<sequence>MKGFFHNYFPSYGIKNIRFYYFFLFFSNGWFVLGNWIFLWLKYITVGQIGLIDSIAFILGILLEIPSGAVSDLLGKKKTLILASILHISGLCLMVSGKDTLTLGIGNILFFSGTAFFSGSSEAFGYDSLVEYKKEKNYSLLASKFHFIELVATFLTAGIGGYLFMISPELPWYLWIIFKVIALCIIVKFKEPSVDSEVFSISTYKSQLLRGFKFLARSPIKHYAIVFILLSFVYHSWSVGIIRPLMAESFGFTGETLSYAISLILIISSVAVLLVPRVKQKLGNSLGLSLLSIILAVSFIAPVLFPINIHGGFFIILTIMVIGKIRIPWMSEVLNVRIESKERATVLSTIALITQLPYPLISLAGGMLAEKNLLGIVYILFVVLLIAAAYVSKRFIQ</sequence>
<feature type="transmembrane region" description="Helical" evidence="1">
    <location>
        <begin position="257"/>
        <end position="275"/>
    </location>
</feature>
<feature type="transmembrane region" description="Helical" evidence="1">
    <location>
        <begin position="307"/>
        <end position="323"/>
    </location>
</feature>
<keyword evidence="1" id="KW-0472">Membrane</keyword>
<dbReference type="PANTHER" id="PTHR23530:SF1">
    <property type="entry name" value="PERMEASE, MAJOR FACILITATOR SUPERFAMILY-RELATED"/>
    <property type="match status" value="1"/>
</dbReference>
<organism evidence="2 3">
    <name type="scientific">Candidatus Dojkabacteria bacterium</name>
    <dbReference type="NCBI Taxonomy" id="2099670"/>
    <lineage>
        <taxon>Bacteria</taxon>
        <taxon>Candidatus Dojkabacteria</taxon>
    </lineage>
</organism>
<evidence type="ECO:0000313" key="2">
    <source>
        <dbReference type="EMBL" id="MCA9385726.1"/>
    </source>
</evidence>
<dbReference type="SUPFAM" id="SSF103473">
    <property type="entry name" value="MFS general substrate transporter"/>
    <property type="match status" value="1"/>
</dbReference>